<dbReference type="EMBL" id="MLYV02001063">
    <property type="protein sequence ID" value="PSR73768.1"/>
    <property type="molecule type" value="Genomic_DNA"/>
</dbReference>
<dbReference type="InterPro" id="IPR056808">
    <property type="entry name" value="HTH_AAA"/>
</dbReference>
<accession>A0A2R6NN09</accession>
<evidence type="ECO:0000313" key="2">
    <source>
        <dbReference type="EMBL" id="PSR73768.1"/>
    </source>
</evidence>
<comment type="caution">
    <text evidence="2">The sequence shown here is derived from an EMBL/GenBank/DDBJ whole genome shotgun (WGS) entry which is preliminary data.</text>
</comment>
<evidence type="ECO:0000313" key="3">
    <source>
        <dbReference type="Proteomes" id="UP000186601"/>
    </source>
</evidence>
<dbReference type="STRING" id="98765.A0A2R6NN09"/>
<feature type="domain" description="AAA protein C-terminal winged helix" evidence="1">
    <location>
        <begin position="71"/>
        <end position="110"/>
    </location>
</feature>
<dbReference type="AlphaFoldDB" id="A0A2R6NN09"/>
<dbReference type="Proteomes" id="UP000186601">
    <property type="component" value="Unassembled WGS sequence"/>
</dbReference>
<gene>
    <name evidence="2" type="ORF">PHLCEN_2v10412</name>
</gene>
<evidence type="ECO:0000259" key="1">
    <source>
        <dbReference type="Pfam" id="PF24913"/>
    </source>
</evidence>
<reference evidence="2 3" key="1">
    <citation type="submission" date="2018-02" db="EMBL/GenBank/DDBJ databases">
        <title>Genome sequence of the basidiomycete white-rot fungus Phlebia centrifuga.</title>
        <authorList>
            <person name="Granchi Z."/>
            <person name="Peng M."/>
            <person name="de Vries R.P."/>
            <person name="Hilden K."/>
            <person name="Makela M.R."/>
            <person name="Grigoriev I."/>
            <person name="Riley R."/>
        </authorList>
    </citation>
    <scope>NUCLEOTIDE SEQUENCE [LARGE SCALE GENOMIC DNA]</scope>
    <source>
        <strain evidence="2 3">FBCC195</strain>
    </source>
</reference>
<dbReference type="OrthoDB" id="511599at2759"/>
<dbReference type="Pfam" id="PF24913">
    <property type="entry name" value="WHD_AAA_fung"/>
    <property type="match status" value="1"/>
</dbReference>
<sequence>MRMSANQGTETEEAYREVTATVGGRLSYLAKIAKHPNMLSQAEQMLRVEKAWLLSQIGLIPDHDDDVMDEINHNVTPDSLLLLRAAREVVEEEGFDEMLDDVRDRVDEIESLHRTRELTFKDVKAGDRVWLTVDKGGARLVENDS</sequence>
<name>A0A2R6NN09_9APHY</name>
<dbReference type="PANTHER" id="PTHR36168:SF1">
    <property type="entry name" value="ORC1-LIKE AAA ATPASE DOMAIN-CONTAINING PROTEIN"/>
    <property type="match status" value="1"/>
</dbReference>
<organism evidence="2 3">
    <name type="scientific">Hermanssonia centrifuga</name>
    <dbReference type="NCBI Taxonomy" id="98765"/>
    <lineage>
        <taxon>Eukaryota</taxon>
        <taxon>Fungi</taxon>
        <taxon>Dikarya</taxon>
        <taxon>Basidiomycota</taxon>
        <taxon>Agaricomycotina</taxon>
        <taxon>Agaricomycetes</taxon>
        <taxon>Polyporales</taxon>
        <taxon>Meruliaceae</taxon>
        <taxon>Hermanssonia</taxon>
    </lineage>
</organism>
<proteinExistence type="predicted"/>
<keyword evidence="3" id="KW-1185">Reference proteome</keyword>
<protein>
    <recommendedName>
        <fullName evidence="1">AAA protein C-terminal winged helix domain-containing protein</fullName>
    </recommendedName>
</protein>
<dbReference type="PANTHER" id="PTHR36168">
    <property type="entry name" value="CHROMOSOME 1, WHOLE GENOME SHOTGUN SEQUENCE"/>
    <property type="match status" value="1"/>
</dbReference>